<keyword evidence="2" id="KW-1185">Reference proteome</keyword>
<proteinExistence type="predicted"/>
<evidence type="ECO:0000313" key="1">
    <source>
        <dbReference type="EMBL" id="MER2249524.1"/>
    </source>
</evidence>
<sequence length="67" mass="7528">MNISAVLRELMAAGLLGEALIAAVERIEDADDQEKRQIRAARNKRYQERLKTRRAAEADTEAAESED</sequence>
<gene>
    <name evidence="1" type="ORF">ABS772_06295</name>
</gene>
<evidence type="ECO:0000313" key="2">
    <source>
        <dbReference type="Proteomes" id="UP001480955"/>
    </source>
</evidence>
<dbReference type="RefSeq" id="WP_350393032.1">
    <property type="nucleotide sequence ID" value="NZ_JBELQE010000040.1"/>
</dbReference>
<accession>A0ABV1QJJ4</accession>
<dbReference type="Proteomes" id="UP001480955">
    <property type="component" value="Unassembled WGS sequence"/>
</dbReference>
<protein>
    <submittedName>
        <fullName evidence="1">Uncharacterized protein</fullName>
    </submittedName>
</protein>
<organism evidence="1 2">
    <name type="scientific">Methylorubrum podarium</name>
    <dbReference type="NCBI Taxonomy" id="200476"/>
    <lineage>
        <taxon>Bacteria</taxon>
        <taxon>Pseudomonadati</taxon>
        <taxon>Pseudomonadota</taxon>
        <taxon>Alphaproteobacteria</taxon>
        <taxon>Hyphomicrobiales</taxon>
        <taxon>Methylobacteriaceae</taxon>
        <taxon>Methylorubrum</taxon>
    </lineage>
</organism>
<comment type="caution">
    <text evidence="1">The sequence shown here is derived from an EMBL/GenBank/DDBJ whole genome shotgun (WGS) entry which is preliminary data.</text>
</comment>
<name>A0ABV1QJJ4_9HYPH</name>
<dbReference type="EMBL" id="JBELQE010000040">
    <property type="protein sequence ID" value="MER2249524.1"/>
    <property type="molecule type" value="Genomic_DNA"/>
</dbReference>
<reference evidence="1 2" key="1">
    <citation type="submission" date="2024-06" db="EMBL/GenBank/DDBJ databases">
        <authorList>
            <person name="Campbell A.G."/>
        </authorList>
    </citation>
    <scope>NUCLEOTIDE SEQUENCE [LARGE SCALE GENOMIC DNA]</scope>
    <source>
        <strain evidence="1 2">EM12</strain>
    </source>
</reference>